<comment type="caution">
    <text evidence="1">The sequence shown here is derived from an EMBL/GenBank/DDBJ whole genome shotgun (WGS) entry which is preliminary data.</text>
</comment>
<dbReference type="AlphaFoldDB" id="A0A815CTW3"/>
<proteinExistence type="predicted"/>
<dbReference type="Proteomes" id="UP000663855">
    <property type="component" value="Unassembled WGS sequence"/>
</dbReference>
<reference evidence="1" key="1">
    <citation type="submission" date="2021-02" db="EMBL/GenBank/DDBJ databases">
        <authorList>
            <person name="Nowell W R."/>
        </authorList>
    </citation>
    <scope>NUCLEOTIDE SEQUENCE</scope>
</reference>
<gene>
    <name evidence="1" type="ORF">CJN711_LOCUS16376</name>
</gene>
<evidence type="ECO:0000313" key="1">
    <source>
        <dbReference type="EMBL" id="CAF1289589.1"/>
    </source>
</evidence>
<dbReference type="InterPro" id="IPR027417">
    <property type="entry name" value="P-loop_NTPase"/>
</dbReference>
<organism evidence="1 2">
    <name type="scientific">Rotaria magnacalcarata</name>
    <dbReference type="NCBI Taxonomy" id="392030"/>
    <lineage>
        <taxon>Eukaryota</taxon>
        <taxon>Metazoa</taxon>
        <taxon>Spiralia</taxon>
        <taxon>Gnathifera</taxon>
        <taxon>Rotifera</taxon>
        <taxon>Eurotatoria</taxon>
        <taxon>Bdelloidea</taxon>
        <taxon>Philodinida</taxon>
        <taxon>Philodinidae</taxon>
        <taxon>Rotaria</taxon>
    </lineage>
</organism>
<evidence type="ECO:0008006" key="3">
    <source>
        <dbReference type="Google" id="ProtNLM"/>
    </source>
</evidence>
<dbReference type="EMBL" id="CAJNOV010007566">
    <property type="protein sequence ID" value="CAF1289589.1"/>
    <property type="molecule type" value="Genomic_DNA"/>
</dbReference>
<sequence length="308" mass="35460">MSYASSRRSAESFYVLSQPDINILMMGETGARKSTFINEFANYVIYSTLNEATRGDMQILRPSGFHMIDPETFDTRRISIGQPSTDEKCEETSQSSTQYCQSYNFRIGNRQLRSIDVPGIGEVRCIAQNAINFHHILAYISQYDHLNEILTHLHINAKDNLLFVLTNGRSKFYRSGSTTPLIRIITKEPHKTSGVEIPLSKENTFMFDNEAFRFLATSKELTQLIQRIHKCELHAVRDSPSINSAQQLMRKLTRPIGETARLIEENIQLAKQHKQNILNNPLSKLPQRLQQKNGEVKRFDFTRTVLYR</sequence>
<dbReference type="PANTHER" id="PTHR32046:SF11">
    <property type="entry name" value="IMMUNE-ASSOCIATED NUCLEOTIDE-BINDING PROTEIN 10-LIKE"/>
    <property type="match status" value="1"/>
</dbReference>
<evidence type="ECO:0000313" key="2">
    <source>
        <dbReference type="Proteomes" id="UP000663855"/>
    </source>
</evidence>
<dbReference type="PANTHER" id="PTHR32046">
    <property type="entry name" value="G DOMAIN-CONTAINING PROTEIN"/>
    <property type="match status" value="1"/>
</dbReference>
<dbReference type="Gene3D" id="3.40.50.300">
    <property type="entry name" value="P-loop containing nucleotide triphosphate hydrolases"/>
    <property type="match status" value="1"/>
</dbReference>
<name>A0A815CTW3_9BILA</name>
<accession>A0A815CTW3</accession>
<protein>
    <recommendedName>
        <fullName evidence="3">G domain-containing protein</fullName>
    </recommendedName>
</protein>
<dbReference type="SUPFAM" id="SSF52540">
    <property type="entry name" value="P-loop containing nucleoside triphosphate hydrolases"/>
    <property type="match status" value="1"/>
</dbReference>